<comment type="catalytic activity">
    <reaction evidence="22">
        <text>(3S)-hydroxyhexadecanoyl-CoA + NAD(+) = 3-oxohexadecanoyl-CoA + NADH + H(+)</text>
        <dbReference type="Rhea" id="RHEA:31159"/>
        <dbReference type="ChEBI" id="CHEBI:15378"/>
        <dbReference type="ChEBI" id="CHEBI:57349"/>
        <dbReference type="ChEBI" id="CHEBI:57540"/>
        <dbReference type="ChEBI" id="CHEBI:57945"/>
        <dbReference type="ChEBI" id="CHEBI:62613"/>
    </reaction>
    <physiologicalReaction direction="left-to-right" evidence="22">
        <dbReference type="Rhea" id="RHEA:31160"/>
    </physiologicalReaction>
</comment>
<dbReference type="PANTHER" id="PTHR43612">
    <property type="entry name" value="TRIFUNCTIONAL ENZYME SUBUNIT ALPHA"/>
    <property type="match status" value="1"/>
</dbReference>
<keyword evidence="11" id="KW-0276">Fatty acid metabolism</keyword>
<evidence type="ECO:0000256" key="24">
    <source>
        <dbReference type="ARBA" id="ARBA00050222"/>
    </source>
</evidence>
<comment type="catalytic activity">
    <reaction evidence="32">
        <text>(3S)-3-hydroxydodecanoyl-CoA + NAD(+) = 3-oxododecanoyl-CoA + NADH + H(+)</text>
        <dbReference type="Rhea" id="RHEA:31179"/>
        <dbReference type="ChEBI" id="CHEBI:15378"/>
        <dbReference type="ChEBI" id="CHEBI:57540"/>
        <dbReference type="ChEBI" id="CHEBI:57945"/>
        <dbReference type="ChEBI" id="CHEBI:62558"/>
        <dbReference type="ChEBI" id="CHEBI:62615"/>
    </reaction>
    <physiologicalReaction direction="left-to-right" evidence="32">
        <dbReference type="Rhea" id="RHEA:31180"/>
    </physiologicalReaction>
</comment>
<dbReference type="GO" id="GO:0006635">
    <property type="term" value="P:fatty acid beta-oxidation"/>
    <property type="evidence" value="ECO:0007669"/>
    <property type="project" value="InterPro"/>
</dbReference>
<evidence type="ECO:0000256" key="25">
    <source>
        <dbReference type="ARBA" id="ARBA00050446"/>
    </source>
</evidence>
<proteinExistence type="inferred from homology"/>
<keyword evidence="8" id="KW-0597">Phosphoprotein</keyword>
<keyword evidence="7" id="KW-0488">Methylation</keyword>
<feature type="domain" description="3-hydroxyacyl-CoA dehydrogenase C-terminal" evidence="42">
    <location>
        <begin position="495"/>
        <end position="590"/>
    </location>
</feature>
<dbReference type="SUPFAM" id="SSF52096">
    <property type="entry name" value="ClpP/crotonase"/>
    <property type="match status" value="1"/>
</dbReference>
<evidence type="ECO:0000256" key="6">
    <source>
        <dbReference type="ARBA" id="ARBA00012076"/>
    </source>
</evidence>
<evidence type="ECO:0000256" key="34">
    <source>
        <dbReference type="ARBA" id="ARBA00062153"/>
    </source>
</evidence>
<comment type="caution">
    <text evidence="44">The sequence shown here is derived from an EMBL/GenBank/DDBJ whole genome shotgun (WGS) entry which is preliminary data.</text>
</comment>
<dbReference type="Pfam" id="PF00378">
    <property type="entry name" value="ECH_1"/>
    <property type="match status" value="1"/>
</dbReference>
<dbReference type="Pfam" id="PF00725">
    <property type="entry name" value="3HCDH"/>
    <property type="match status" value="2"/>
</dbReference>
<evidence type="ECO:0000256" key="37">
    <source>
        <dbReference type="ARBA" id="ARBA00077617"/>
    </source>
</evidence>
<evidence type="ECO:0000256" key="22">
    <source>
        <dbReference type="ARBA" id="ARBA00047613"/>
    </source>
</evidence>
<evidence type="ECO:0000256" key="39">
    <source>
        <dbReference type="PIRSR" id="PIRSR612803-1"/>
    </source>
</evidence>
<evidence type="ECO:0000256" key="1">
    <source>
        <dbReference type="ARBA" id="ARBA00000469"/>
    </source>
</evidence>
<dbReference type="FunFam" id="1.10.1040.50:FF:000002">
    <property type="entry name" value="Trifunctional enzyme subunit alpha, mitochondrial"/>
    <property type="match status" value="1"/>
</dbReference>
<keyword evidence="10" id="KW-0999">Mitochondrion inner membrane</keyword>
<dbReference type="AlphaFoldDB" id="A0AAV7JS03"/>
<dbReference type="GO" id="GO:0004300">
    <property type="term" value="F:enoyl-CoA hydratase activity"/>
    <property type="evidence" value="ECO:0007669"/>
    <property type="project" value="UniProtKB-EC"/>
</dbReference>
<keyword evidence="14" id="KW-0560">Oxidoreductase</keyword>
<dbReference type="GO" id="GO:0005743">
    <property type="term" value="C:mitochondrial inner membrane"/>
    <property type="evidence" value="ECO:0007669"/>
    <property type="project" value="UniProtKB-SubCell"/>
</dbReference>
<evidence type="ECO:0000256" key="12">
    <source>
        <dbReference type="ARBA" id="ARBA00022946"/>
    </source>
</evidence>
<evidence type="ECO:0000256" key="30">
    <source>
        <dbReference type="ARBA" id="ARBA00052834"/>
    </source>
</evidence>
<dbReference type="FunFam" id="3.40.50.720:FF:000009">
    <property type="entry name" value="Fatty oxidation complex, alpha subunit"/>
    <property type="match status" value="1"/>
</dbReference>
<evidence type="ECO:0000256" key="31">
    <source>
        <dbReference type="ARBA" id="ARBA00052860"/>
    </source>
</evidence>
<keyword evidence="16" id="KW-0443">Lipid metabolism</keyword>
<evidence type="ECO:0000259" key="43">
    <source>
        <dbReference type="Pfam" id="PF02737"/>
    </source>
</evidence>
<comment type="similarity">
    <text evidence="41">Belongs to the enoyl-CoA hydratase/isomerase family.</text>
</comment>
<evidence type="ECO:0000256" key="2">
    <source>
        <dbReference type="ARBA" id="ARBA00004273"/>
    </source>
</evidence>
<evidence type="ECO:0000256" key="17">
    <source>
        <dbReference type="ARBA" id="ARBA00023128"/>
    </source>
</evidence>
<keyword evidence="45" id="KW-1185">Reference proteome</keyword>
<keyword evidence="17" id="KW-0496">Mitochondrion</keyword>
<dbReference type="Proteomes" id="UP001165289">
    <property type="component" value="Unassembled WGS sequence"/>
</dbReference>
<dbReference type="InterPro" id="IPR008927">
    <property type="entry name" value="6-PGluconate_DH-like_C_sf"/>
</dbReference>
<evidence type="ECO:0000256" key="28">
    <source>
        <dbReference type="ARBA" id="ARBA00052224"/>
    </source>
</evidence>
<dbReference type="SUPFAM" id="SSF51735">
    <property type="entry name" value="NAD(P)-binding Rossmann-fold domains"/>
    <property type="match status" value="1"/>
</dbReference>
<comment type="catalytic activity">
    <reaction evidence="25">
        <text>a long-chain (3S)-3-hydroxy fatty acyl-CoA + NAD(+) = a long-chain 3-oxo-fatty acyl-CoA + NADH + H(+)</text>
        <dbReference type="Rhea" id="RHEA:52656"/>
        <dbReference type="ChEBI" id="CHEBI:15378"/>
        <dbReference type="ChEBI" id="CHEBI:57540"/>
        <dbReference type="ChEBI" id="CHEBI:57945"/>
        <dbReference type="ChEBI" id="CHEBI:136757"/>
        <dbReference type="ChEBI" id="CHEBI:136758"/>
        <dbReference type="EC" id="1.1.1.211"/>
    </reaction>
    <physiologicalReaction direction="left-to-right" evidence="25">
        <dbReference type="Rhea" id="RHEA:52657"/>
    </physiologicalReaction>
</comment>
<keyword evidence="18" id="KW-0472">Membrane</keyword>
<evidence type="ECO:0000256" key="8">
    <source>
        <dbReference type="ARBA" id="ARBA00022553"/>
    </source>
</evidence>
<comment type="catalytic activity">
    <reaction evidence="23">
        <text>(3S)-hydroxydecanoyl-CoA + NAD(+) = 3-oxodecanoyl-CoA + NADH + H(+)</text>
        <dbReference type="Rhea" id="RHEA:31187"/>
        <dbReference type="ChEBI" id="CHEBI:15378"/>
        <dbReference type="ChEBI" id="CHEBI:57540"/>
        <dbReference type="ChEBI" id="CHEBI:57945"/>
        <dbReference type="ChEBI" id="CHEBI:62548"/>
        <dbReference type="ChEBI" id="CHEBI:62616"/>
    </reaction>
    <physiologicalReaction direction="left-to-right" evidence="23">
        <dbReference type="Rhea" id="RHEA:31188"/>
    </physiologicalReaction>
</comment>
<keyword evidence="9" id="KW-0808">Transferase</keyword>
<comment type="subcellular location">
    <subcellularLocation>
        <location evidence="2">Mitochondrion inner membrane</location>
    </subcellularLocation>
</comment>
<dbReference type="SUPFAM" id="SSF48179">
    <property type="entry name" value="6-phosphogluconate dehydrogenase C-terminal domain-like"/>
    <property type="match status" value="2"/>
</dbReference>
<evidence type="ECO:0000256" key="35">
    <source>
        <dbReference type="ARBA" id="ARBA00066806"/>
    </source>
</evidence>
<evidence type="ECO:0000256" key="38">
    <source>
        <dbReference type="ARBA" id="ARBA00083277"/>
    </source>
</evidence>
<feature type="site" description="Important for long-chain enoyl-CoA hydratase activity" evidence="40">
    <location>
        <position position="98"/>
    </location>
</feature>
<keyword evidence="15" id="KW-0520">NAD</keyword>
<comment type="catalytic activity">
    <reaction evidence="29">
        <text>(3S)-3-hydroxydodecanoyl-CoA = (2E)-dodecenoyl-CoA + H2O</text>
        <dbReference type="Rhea" id="RHEA:31075"/>
        <dbReference type="ChEBI" id="CHEBI:15377"/>
        <dbReference type="ChEBI" id="CHEBI:57330"/>
        <dbReference type="ChEBI" id="CHEBI:62558"/>
    </reaction>
    <physiologicalReaction direction="right-to-left" evidence="29">
        <dbReference type="Rhea" id="RHEA:31077"/>
    </physiologicalReaction>
</comment>
<feature type="site" description="Important for long-chain enoyl-CoA hydratase activity" evidence="40">
    <location>
        <position position="120"/>
    </location>
</feature>
<comment type="catalytic activity">
    <reaction evidence="33">
        <text>1'-[1,2-di-(9Z,12Z-octadecadienoyl)-sn-glycero-3-phospho]-3'-[1-(9Z,12Z-octadecadienoyl)-sn-glycero-3-phospho]-glycerol + hexadecanoyl-CoA = 1'-[1,2-di-(9Z,12Z-octadecadienoyl)-sn-glycero-3-phospho]-3'-[1-(9Z,12Z-octadecadienoyl)-2-hexadecanoyl-sn-glycero-3-phospho]-glycerol + CoA</text>
        <dbReference type="Rhea" id="RHEA:43680"/>
        <dbReference type="ChEBI" id="CHEBI:57287"/>
        <dbReference type="ChEBI" id="CHEBI:57379"/>
        <dbReference type="ChEBI" id="CHEBI:83580"/>
        <dbReference type="ChEBI" id="CHEBI:83583"/>
    </reaction>
    <physiologicalReaction direction="left-to-right" evidence="33">
        <dbReference type="Rhea" id="RHEA:43681"/>
    </physiologicalReaction>
</comment>
<dbReference type="InterPro" id="IPR001753">
    <property type="entry name" value="Enoyl-CoA_hydra/iso"/>
</dbReference>
<evidence type="ECO:0000256" key="18">
    <source>
        <dbReference type="ARBA" id="ARBA00023136"/>
    </source>
</evidence>
<comment type="similarity">
    <text evidence="4">In the central section; belongs to the 3-hydroxyacyl-CoA dehydrogenase family.</text>
</comment>
<comment type="subunit">
    <text evidence="34">Heterotetramer of 2 alpha/HADHA and 2 beta/HADHB subunits; forms the mitochondrial trifunctional enzyme. Also purified as higher order heterooligomers including a 4 alpha/HADHA and 4 beta/HADHB heterooligomer which physiological significance remains unclear. The mitochondrial trifunctional enzyme interacts with MTLN.</text>
</comment>
<comment type="catalytic activity">
    <reaction evidence="27">
        <text>(3S)-hydroxyoctanoyl-CoA = (2E)-octenoyl-CoA + H2O</text>
        <dbReference type="Rhea" id="RHEA:31199"/>
        <dbReference type="ChEBI" id="CHEBI:15377"/>
        <dbReference type="ChEBI" id="CHEBI:62242"/>
        <dbReference type="ChEBI" id="CHEBI:62617"/>
    </reaction>
    <physiologicalReaction direction="right-to-left" evidence="27">
        <dbReference type="Rhea" id="RHEA:31201"/>
    </physiologicalReaction>
</comment>
<dbReference type="GO" id="GO:0016509">
    <property type="term" value="F:long-chain (3S)-3-hydroxyacyl-CoA dehydrogenase (NAD+) activity"/>
    <property type="evidence" value="ECO:0007669"/>
    <property type="project" value="UniProtKB-EC"/>
</dbReference>
<evidence type="ECO:0000256" key="4">
    <source>
        <dbReference type="ARBA" id="ARBA00007005"/>
    </source>
</evidence>
<dbReference type="InterPro" id="IPR018376">
    <property type="entry name" value="Enoyl-CoA_hyd/isom_CS"/>
</dbReference>
<evidence type="ECO:0000256" key="26">
    <source>
        <dbReference type="ARBA" id="ARBA00051215"/>
    </source>
</evidence>
<evidence type="ECO:0000256" key="33">
    <source>
        <dbReference type="ARBA" id="ARBA00052989"/>
    </source>
</evidence>
<dbReference type="InterPro" id="IPR006180">
    <property type="entry name" value="3-OHacyl-CoA_DH_CS"/>
</dbReference>
<comment type="catalytic activity">
    <reaction evidence="28">
        <text>(3S)-hydroxyoctanoyl-CoA + NAD(+) = 3-oxooctanoyl-CoA + NADH + H(+)</text>
        <dbReference type="Rhea" id="RHEA:31195"/>
        <dbReference type="ChEBI" id="CHEBI:15378"/>
        <dbReference type="ChEBI" id="CHEBI:57540"/>
        <dbReference type="ChEBI" id="CHEBI:57945"/>
        <dbReference type="ChEBI" id="CHEBI:62617"/>
        <dbReference type="ChEBI" id="CHEBI:62619"/>
    </reaction>
    <physiologicalReaction direction="left-to-right" evidence="28">
        <dbReference type="Rhea" id="RHEA:31196"/>
    </physiologicalReaction>
</comment>
<dbReference type="GO" id="GO:0016740">
    <property type="term" value="F:transferase activity"/>
    <property type="evidence" value="ECO:0007669"/>
    <property type="project" value="UniProtKB-KW"/>
</dbReference>
<evidence type="ECO:0000256" key="27">
    <source>
        <dbReference type="ARBA" id="ARBA00051877"/>
    </source>
</evidence>
<protein>
    <recommendedName>
        <fullName evidence="36">Trifunctional enzyme subunit alpha, mitochondrial</fullName>
        <ecNumber evidence="35">1.1.1.211</ecNumber>
        <ecNumber evidence="6">4.2.1.17</ecNumber>
    </recommendedName>
    <alternativeName>
        <fullName evidence="37">Monolysocardiolipin acyltransferase</fullName>
    </alternativeName>
    <alternativeName>
        <fullName evidence="38">TP-alpha</fullName>
    </alternativeName>
</protein>
<dbReference type="InterPro" id="IPR006108">
    <property type="entry name" value="3HC_DH_C"/>
</dbReference>
<evidence type="ECO:0000256" key="10">
    <source>
        <dbReference type="ARBA" id="ARBA00022792"/>
    </source>
</evidence>
<dbReference type="InterPro" id="IPR006176">
    <property type="entry name" value="3-OHacyl-CoA_DH_NAD-bd"/>
</dbReference>
<dbReference type="EMBL" id="JAKMXF010000302">
    <property type="protein sequence ID" value="KAI6651663.1"/>
    <property type="molecule type" value="Genomic_DNA"/>
</dbReference>
<evidence type="ECO:0000313" key="45">
    <source>
        <dbReference type="Proteomes" id="UP001165289"/>
    </source>
</evidence>
<organism evidence="44 45">
    <name type="scientific">Oopsacas minuta</name>
    <dbReference type="NCBI Taxonomy" id="111878"/>
    <lineage>
        <taxon>Eukaryota</taxon>
        <taxon>Metazoa</taxon>
        <taxon>Porifera</taxon>
        <taxon>Hexactinellida</taxon>
        <taxon>Hexasterophora</taxon>
        <taxon>Lyssacinosida</taxon>
        <taxon>Leucopsacidae</taxon>
        <taxon>Oopsacas</taxon>
    </lineage>
</organism>
<evidence type="ECO:0000256" key="13">
    <source>
        <dbReference type="ARBA" id="ARBA00022990"/>
    </source>
</evidence>
<comment type="catalytic activity">
    <reaction evidence="21">
        <text>a (3S)-3-hydroxyacyl-CoA = a (2E)-enoyl-CoA + H2O</text>
        <dbReference type="Rhea" id="RHEA:16105"/>
        <dbReference type="ChEBI" id="CHEBI:15377"/>
        <dbReference type="ChEBI" id="CHEBI:57318"/>
        <dbReference type="ChEBI" id="CHEBI:58856"/>
        <dbReference type="EC" id="4.2.1.17"/>
    </reaction>
    <physiologicalReaction direction="right-to-left" evidence="21">
        <dbReference type="Rhea" id="RHEA:16107"/>
    </physiologicalReaction>
</comment>
<evidence type="ECO:0000256" key="11">
    <source>
        <dbReference type="ARBA" id="ARBA00022832"/>
    </source>
</evidence>
<evidence type="ECO:0000256" key="19">
    <source>
        <dbReference type="ARBA" id="ARBA00023239"/>
    </source>
</evidence>
<evidence type="ECO:0000256" key="16">
    <source>
        <dbReference type="ARBA" id="ARBA00023098"/>
    </source>
</evidence>
<evidence type="ECO:0000256" key="21">
    <source>
        <dbReference type="ARBA" id="ARBA00035854"/>
    </source>
</evidence>
<dbReference type="CDD" id="cd06558">
    <property type="entry name" value="crotonase-like"/>
    <property type="match status" value="1"/>
</dbReference>
<evidence type="ECO:0000256" key="40">
    <source>
        <dbReference type="PIRSR" id="PIRSR612803-2"/>
    </source>
</evidence>
<dbReference type="InterPro" id="IPR012803">
    <property type="entry name" value="Fa_ox_alpha_mit"/>
</dbReference>
<dbReference type="PANTHER" id="PTHR43612:SF3">
    <property type="entry name" value="TRIFUNCTIONAL ENZYME SUBUNIT ALPHA, MITOCHONDRIAL"/>
    <property type="match status" value="1"/>
</dbReference>
<dbReference type="InterPro" id="IPR029045">
    <property type="entry name" value="ClpP/crotonase-like_dom_sf"/>
</dbReference>
<dbReference type="NCBIfam" id="TIGR02441">
    <property type="entry name" value="fa_ox_alpha_mit"/>
    <property type="match status" value="1"/>
</dbReference>
<dbReference type="Pfam" id="PF02737">
    <property type="entry name" value="3HCDH_N"/>
    <property type="match status" value="1"/>
</dbReference>
<dbReference type="GO" id="GO:0070403">
    <property type="term" value="F:NAD+ binding"/>
    <property type="evidence" value="ECO:0007669"/>
    <property type="project" value="InterPro"/>
</dbReference>
<keyword evidence="12" id="KW-0809">Transit peptide</keyword>
<feature type="domain" description="3-hydroxyacyl-CoA dehydrogenase C-terminal" evidence="42">
    <location>
        <begin position="626"/>
        <end position="708"/>
    </location>
</feature>
<comment type="similarity">
    <text evidence="5">In the N-terminal section; belongs to the enoyl-CoA hydratase/isomerase family.</text>
</comment>
<dbReference type="Gene3D" id="3.40.50.720">
    <property type="entry name" value="NAD(P)-binding Rossmann-like Domain"/>
    <property type="match status" value="1"/>
</dbReference>
<sequence>MDTQGSKVNTLSPEFSSELIAEMETGLRRDDVNSAVLISSKPGTFIAGADIAWLDQASSHEEMKEISQGGQTMIQSMESSHKPVIAAINGSCLGGGLEVALGCHYRIAMNESKTKLGLPEVMLGLLPGAGGTQRLPRLIGLQEALPLLLTGKQLKADKAKRIGLVDQLIQPIGAGITDATQNNINYLETVAIQTAKNLASGKQKLPERTKSWMSMKGLMFNLITHTKYGRNYALDQGRKMVMKQTQGVYPAPLKILDVTKVGLEKGGVEGYDAESDGFATLGMTPHSKALKSIFFAQTESKKNRFGPPKKSAKNIAVLGAGLMGAGIAQVSIDKAMKVILKDTNTQGITRGYQQIYKGMNQRTKRRSITSFQRDQIMSNLATQTDYSQFNGMDMIIEAVFEDINLKHIVLKECEANTSADCIFASNTSALPITEIAAISSRPENVVGMHYFSPVDKMPLLEIITTKKTSKEAASMAVDVGLRQGKTVIVVGDGPGFYTTRILAPMLAECLSLFQEGVNPHDLDNYTKSFGWPVGMATLADEVGIDVAYHVSKDMLKRFGPRIGGADIGLLEALFNAGYLGRKAGKGVYVYSDKSKDRKINEGAEAILKQFSRQTKGSIEKEEVQWRIASRFINEAIYTLQEEILSSPTDGDLGAIFGLGFPPFHGGPFRFIDTIGANKFLTKMMTFRDVYGEQFEPAPLLVDMAKNNKRFHPN</sequence>
<comment type="catalytic activity">
    <reaction evidence="31">
        <text>1'-[1,2-di-(9Z,12Z-octadecadienoyl)-sn-glycero-3-phospho]-3'-[1-(9Z,12Z-octadecadienoyl)-sn-glycero-3-phospho]-glycerol + (9Z)-octadecenoyl-CoA = 1'-[1,2-di-(9Z,12Z-octadecadienoyl)-sn-glycero-3-phospho]-3'-[1-(9Z,12Z-octadecadienoyl)-2-(9Z-octadecenoyl)-sn-glycero-3-phospho]-glycerol + CoA</text>
        <dbReference type="Rhea" id="RHEA:43676"/>
        <dbReference type="ChEBI" id="CHEBI:57287"/>
        <dbReference type="ChEBI" id="CHEBI:57387"/>
        <dbReference type="ChEBI" id="CHEBI:83580"/>
        <dbReference type="ChEBI" id="CHEBI:83582"/>
    </reaction>
    <physiologicalReaction direction="left-to-right" evidence="31">
        <dbReference type="Rhea" id="RHEA:43677"/>
    </physiologicalReaction>
</comment>
<evidence type="ECO:0000256" key="29">
    <source>
        <dbReference type="ARBA" id="ARBA00052711"/>
    </source>
</evidence>
<comment type="catalytic activity">
    <reaction evidence="1">
        <text>(3S)-hydroxyhexadecanoyl-CoA = (2E)-hexadecenoyl-CoA + H2O</text>
        <dbReference type="Rhea" id="RHEA:31163"/>
        <dbReference type="ChEBI" id="CHEBI:15377"/>
        <dbReference type="ChEBI" id="CHEBI:61526"/>
        <dbReference type="ChEBI" id="CHEBI:62613"/>
    </reaction>
    <physiologicalReaction direction="right-to-left" evidence="1">
        <dbReference type="Rhea" id="RHEA:31165"/>
    </physiologicalReaction>
</comment>
<comment type="pathway">
    <text evidence="3">Lipid metabolism; fatty acid beta-oxidation.</text>
</comment>
<reference evidence="44 45" key="1">
    <citation type="journal article" date="2023" name="BMC Biol.">
        <title>The compact genome of the sponge Oopsacas minuta (Hexactinellida) is lacking key metazoan core genes.</title>
        <authorList>
            <person name="Santini S."/>
            <person name="Schenkelaars Q."/>
            <person name="Jourda C."/>
            <person name="Duchesne M."/>
            <person name="Belahbib H."/>
            <person name="Rocher C."/>
            <person name="Selva M."/>
            <person name="Riesgo A."/>
            <person name="Vervoort M."/>
            <person name="Leys S.P."/>
            <person name="Kodjabachian L."/>
            <person name="Le Bivic A."/>
            <person name="Borchiellini C."/>
            <person name="Claverie J.M."/>
            <person name="Renard E."/>
        </authorList>
    </citation>
    <scope>NUCLEOTIDE SEQUENCE [LARGE SCALE GENOMIC DNA]</scope>
    <source>
        <strain evidence="44">SPO-2</strain>
    </source>
</reference>
<dbReference type="Gene3D" id="1.10.1040.50">
    <property type="match status" value="1"/>
</dbReference>
<comment type="catalytic activity">
    <reaction evidence="26">
        <text>a 4-saturated-(3S)-3-hydroxyacyl-CoA = a (3E)-enoyl-CoA + H2O</text>
        <dbReference type="Rhea" id="RHEA:20724"/>
        <dbReference type="ChEBI" id="CHEBI:15377"/>
        <dbReference type="ChEBI" id="CHEBI:58521"/>
        <dbReference type="ChEBI" id="CHEBI:137480"/>
        <dbReference type="EC" id="4.2.1.17"/>
    </reaction>
    <physiologicalReaction direction="right-to-left" evidence="26">
        <dbReference type="Rhea" id="RHEA:20726"/>
    </physiologicalReaction>
</comment>
<evidence type="ECO:0000256" key="15">
    <source>
        <dbReference type="ARBA" id="ARBA00023027"/>
    </source>
</evidence>
<evidence type="ECO:0000256" key="3">
    <source>
        <dbReference type="ARBA" id="ARBA00005005"/>
    </source>
</evidence>
<keyword evidence="13" id="KW-0007">Acetylation</keyword>
<name>A0AAV7JS03_9METZ</name>
<feature type="site" description="Important for hydroxyacyl-coenzyme A dehydrogenase activity" evidence="40">
    <location>
        <position position="449"/>
    </location>
</feature>
<keyword evidence="19" id="KW-0456">Lyase</keyword>
<evidence type="ECO:0000256" key="23">
    <source>
        <dbReference type="ARBA" id="ARBA00048361"/>
    </source>
</evidence>
<dbReference type="EC" id="4.2.1.17" evidence="6"/>
<dbReference type="FunFam" id="3.90.226.10:FF:000011">
    <property type="entry name" value="Fatty acid oxidation complex subunit alpha"/>
    <property type="match status" value="1"/>
</dbReference>
<dbReference type="PROSITE" id="PS00166">
    <property type="entry name" value="ENOYL_COA_HYDRATASE"/>
    <property type="match status" value="1"/>
</dbReference>
<evidence type="ECO:0000256" key="41">
    <source>
        <dbReference type="RuleBase" id="RU003707"/>
    </source>
</evidence>
<evidence type="ECO:0000256" key="5">
    <source>
        <dbReference type="ARBA" id="ARBA00008750"/>
    </source>
</evidence>
<comment type="catalytic activity">
    <reaction evidence="30">
        <text>(3S)-hydroxytetradecanoyl-CoA + NAD(+) = 3-oxotetradecanoyl-CoA + NADH + H(+)</text>
        <dbReference type="Rhea" id="RHEA:31167"/>
        <dbReference type="ChEBI" id="CHEBI:15378"/>
        <dbReference type="ChEBI" id="CHEBI:57540"/>
        <dbReference type="ChEBI" id="CHEBI:57945"/>
        <dbReference type="ChEBI" id="CHEBI:62543"/>
        <dbReference type="ChEBI" id="CHEBI:62614"/>
    </reaction>
    <physiologicalReaction direction="left-to-right" evidence="30">
        <dbReference type="Rhea" id="RHEA:31168"/>
    </physiologicalReaction>
</comment>
<dbReference type="InterPro" id="IPR050136">
    <property type="entry name" value="FA_oxidation_alpha_subunit"/>
</dbReference>
<evidence type="ECO:0000259" key="42">
    <source>
        <dbReference type="Pfam" id="PF00725"/>
    </source>
</evidence>
<evidence type="ECO:0000256" key="32">
    <source>
        <dbReference type="ARBA" id="ARBA00052945"/>
    </source>
</evidence>
<dbReference type="InterPro" id="IPR036291">
    <property type="entry name" value="NAD(P)-bd_dom_sf"/>
</dbReference>
<dbReference type="PROSITE" id="PS00067">
    <property type="entry name" value="3HCDH"/>
    <property type="match status" value="1"/>
</dbReference>
<keyword evidence="20" id="KW-0511">Multifunctional enzyme</keyword>
<evidence type="ECO:0000256" key="9">
    <source>
        <dbReference type="ARBA" id="ARBA00022679"/>
    </source>
</evidence>
<gene>
    <name evidence="44" type="ORF">LOD99_4911</name>
</gene>
<dbReference type="EC" id="1.1.1.211" evidence="35"/>
<evidence type="ECO:0000256" key="20">
    <source>
        <dbReference type="ARBA" id="ARBA00023268"/>
    </source>
</evidence>
<evidence type="ECO:0000256" key="36">
    <source>
        <dbReference type="ARBA" id="ARBA00068347"/>
    </source>
</evidence>
<evidence type="ECO:0000256" key="14">
    <source>
        <dbReference type="ARBA" id="ARBA00023002"/>
    </source>
</evidence>
<dbReference type="Gene3D" id="3.90.226.10">
    <property type="entry name" value="2-enoyl-CoA Hydratase, Chain A, domain 1"/>
    <property type="match status" value="1"/>
</dbReference>
<feature type="active site" description="For hydroxyacyl-coenzyme A dehydrogenase activity" evidence="39">
    <location>
        <position position="461"/>
    </location>
</feature>
<accession>A0AAV7JS03</accession>
<evidence type="ECO:0000256" key="7">
    <source>
        <dbReference type="ARBA" id="ARBA00022481"/>
    </source>
</evidence>
<comment type="catalytic activity">
    <reaction evidence="24">
        <text>1'-[1,2-di-(9Z,12Z-octadecadienoyl)-sn-glycero-3-phospho]-3'-[1-(9Z,12Z-octadecadienoyl)-sn-glycero-3-phospho]-glycerol + (9Z,12Z)-octadecadienoyl-CoA = 1',3'-bis-[1,2-di-(9Z,12Z-octadecadienoyl)-sn-glycero-3-phospho]-glycerol + CoA</text>
        <dbReference type="Rhea" id="RHEA:43672"/>
        <dbReference type="ChEBI" id="CHEBI:57287"/>
        <dbReference type="ChEBI" id="CHEBI:57383"/>
        <dbReference type="ChEBI" id="CHEBI:83580"/>
        <dbReference type="ChEBI" id="CHEBI:83581"/>
    </reaction>
    <physiologicalReaction direction="left-to-right" evidence="24">
        <dbReference type="Rhea" id="RHEA:43673"/>
    </physiologicalReaction>
</comment>
<dbReference type="GO" id="GO:0016507">
    <property type="term" value="C:mitochondrial fatty acid beta-oxidation multienzyme complex"/>
    <property type="evidence" value="ECO:0007669"/>
    <property type="project" value="InterPro"/>
</dbReference>
<evidence type="ECO:0000313" key="44">
    <source>
        <dbReference type="EMBL" id="KAI6651663.1"/>
    </source>
</evidence>
<feature type="domain" description="3-hydroxyacyl-CoA dehydrogenase NAD binding" evidence="43">
    <location>
        <begin position="314"/>
        <end position="492"/>
    </location>
</feature>